<evidence type="ECO:0000256" key="1">
    <source>
        <dbReference type="ARBA" id="ARBA00004651"/>
    </source>
</evidence>
<sequence length="540" mass="61537">MSSTLKSSLSLLLVISLFLLLPDMLYQWINPHYIAGLNGKSCVISLLLALLMALSRAYVLTYIVLFFLFIWQVTQLMYFHYYGGFYSGFDLVLLMSESSDAITGFWDVIEFLIVPASLSFAFFIIAILVLNQLRNKNFTVKSMPYILLIICFAPFLQALTSDSSQKFQPNIAQSSVKNGFYSFSYFLARQVKAISGIEPELQHYAPYQITKIYNVDRPNIIVIMGESLSYLNMGMFGYQRNTTPDIEKLLKDPNFIFKPSIASAVSTRVSLSLFFNTIYEPDNVSQISKMNTSLFRLAKIADYRTFYISTQKNAGGLTYALSPSDIDIWKENKHLLNYQSQYDDRLVDELKGIDLKSEQPQFITLHMRSAHTPYIENYPKSKAIYPVEGQAYRDYMMNSYDNSVLFTQKVIKDIIDYAKKQSKPTYVFFTSDHGELMGESGRFGHNIVDIDAAKVPFFFYGANVTSDTISAINNELGCLTNHYMISRQIAKVMGFTINNPNQQDDIYYLNGTDAFGLAGYKSYSLKSLKEQNCLAENDIL</sequence>
<dbReference type="InterPro" id="IPR040423">
    <property type="entry name" value="PEA_transferase"/>
</dbReference>
<accession>A0ABQ6GV90</accession>
<dbReference type="Pfam" id="PF00884">
    <property type="entry name" value="Sulfatase"/>
    <property type="match status" value="1"/>
</dbReference>
<dbReference type="RefSeq" id="WP_284244438.1">
    <property type="nucleotide sequence ID" value="NZ_BSST01000001.1"/>
</dbReference>
<evidence type="ECO:0000256" key="2">
    <source>
        <dbReference type="ARBA" id="ARBA00022475"/>
    </source>
</evidence>
<keyword evidence="3" id="KW-0808">Transferase</keyword>
<dbReference type="InterPro" id="IPR000917">
    <property type="entry name" value="Sulfatase_N"/>
</dbReference>
<keyword evidence="10" id="KW-1185">Reference proteome</keyword>
<reference evidence="9 10" key="1">
    <citation type="submission" date="2023-03" db="EMBL/GenBank/DDBJ databases">
        <title>Draft genome sequence of Thalassotalea insulae KCTC 62186T.</title>
        <authorList>
            <person name="Sawabe T."/>
        </authorList>
    </citation>
    <scope>NUCLEOTIDE SEQUENCE [LARGE SCALE GENOMIC DNA]</scope>
    <source>
        <strain evidence="9 10">KCTC 62186</strain>
    </source>
</reference>
<dbReference type="InterPro" id="IPR017850">
    <property type="entry name" value="Alkaline_phosphatase_core_sf"/>
</dbReference>
<keyword evidence="2" id="KW-1003">Cell membrane</keyword>
<evidence type="ECO:0000259" key="8">
    <source>
        <dbReference type="Pfam" id="PF00884"/>
    </source>
</evidence>
<feature type="transmembrane region" description="Helical" evidence="7">
    <location>
        <begin position="108"/>
        <end position="130"/>
    </location>
</feature>
<dbReference type="PANTHER" id="PTHR30443:SF0">
    <property type="entry name" value="PHOSPHOETHANOLAMINE TRANSFERASE EPTA"/>
    <property type="match status" value="1"/>
</dbReference>
<evidence type="ECO:0000313" key="10">
    <source>
        <dbReference type="Proteomes" id="UP001157186"/>
    </source>
</evidence>
<gene>
    <name evidence="9" type="ORF">tinsulaeT_18960</name>
</gene>
<dbReference type="Gene3D" id="3.40.720.10">
    <property type="entry name" value="Alkaline Phosphatase, subunit A"/>
    <property type="match status" value="1"/>
</dbReference>
<dbReference type="SUPFAM" id="SSF53649">
    <property type="entry name" value="Alkaline phosphatase-like"/>
    <property type="match status" value="1"/>
</dbReference>
<dbReference type="Proteomes" id="UP001157186">
    <property type="component" value="Unassembled WGS sequence"/>
</dbReference>
<keyword evidence="5 7" id="KW-1133">Transmembrane helix</keyword>
<keyword evidence="4 7" id="KW-0812">Transmembrane</keyword>
<feature type="transmembrane region" description="Helical" evidence="7">
    <location>
        <begin position="142"/>
        <end position="160"/>
    </location>
</feature>
<keyword evidence="6 7" id="KW-0472">Membrane</keyword>
<feature type="domain" description="Sulfatase N-terminal" evidence="8">
    <location>
        <begin position="218"/>
        <end position="467"/>
    </location>
</feature>
<dbReference type="InterPro" id="IPR058130">
    <property type="entry name" value="PEA_transf_C"/>
</dbReference>
<dbReference type="CDD" id="cd16017">
    <property type="entry name" value="LptA"/>
    <property type="match status" value="1"/>
</dbReference>
<dbReference type="PANTHER" id="PTHR30443">
    <property type="entry name" value="INNER MEMBRANE PROTEIN"/>
    <property type="match status" value="1"/>
</dbReference>
<evidence type="ECO:0000313" key="9">
    <source>
        <dbReference type="EMBL" id="GLX78556.1"/>
    </source>
</evidence>
<comment type="subcellular location">
    <subcellularLocation>
        <location evidence="1">Cell membrane</location>
        <topology evidence="1">Multi-pass membrane protein</topology>
    </subcellularLocation>
</comment>
<evidence type="ECO:0000256" key="4">
    <source>
        <dbReference type="ARBA" id="ARBA00022692"/>
    </source>
</evidence>
<evidence type="ECO:0000256" key="5">
    <source>
        <dbReference type="ARBA" id="ARBA00022989"/>
    </source>
</evidence>
<evidence type="ECO:0000256" key="3">
    <source>
        <dbReference type="ARBA" id="ARBA00022679"/>
    </source>
</evidence>
<name>A0ABQ6GV90_9GAMM</name>
<dbReference type="EMBL" id="BSST01000001">
    <property type="protein sequence ID" value="GLX78556.1"/>
    <property type="molecule type" value="Genomic_DNA"/>
</dbReference>
<feature type="transmembrane region" description="Helical" evidence="7">
    <location>
        <begin position="43"/>
        <end position="71"/>
    </location>
</feature>
<protein>
    <submittedName>
        <fullName evidence="9">Membrane protein</fullName>
    </submittedName>
</protein>
<evidence type="ECO:0000256" key="7">
    <source>
        <dbReference type="SAM" id="Phobius"/>
    </source>
</evidence>
<evidence type="ECO:0000256" key="6">
    <source>
        <dbReference type="ARBA" id="ARBA00023136"/>
    </source>
</evidence>
<proteinExistence type="predicted"/>
<feature type="transmembrane region" description="Helical" evidence="7">
    <location>
        <begin position="78"/>
        <end position="96"/>
    </location>
</feature>
<organism evidence="9 10">
    <name type="scientific">Thalassotalea insulae</name>
    <dbReference type="NCBI Taxonomy" id="2056778"/>
    <lineage>
        <taxon>Bacteria</taxon>
        <taxon>Pseudomonadati</taxon>
        <taxon>Pseudomonadota</taxon>
        <taxon>Gammaproteobacteria</taxon>
        <taxon>Alteromonadales</taxon>
        <taxon>Colwelliaceae</taxon>
        <taxon>Thalassotalea</taxon>
    </lineage>
</organism>
<comment type="caution">
    <text evidence="9">The sequence shown here is derived from an EMBL/GenBank/DDBJ whole genome shotgun (WGS) entry which is preliminary data.</text>
</comment>